<accession>A0A0H5R2W3</accession>
<protein>
    <submittedName>
        <fullName evidence="1">Uncharacterized protein</fullName>
    </submittedName>
</protein>
<sequence length="153" mass="16454">MSAAAANDTTKTRPNTCCSKVASHCSQSAVIPLHCRHILSDSVRFPLTQSGALGRRPVPRCPNRQILEPAALCPLMSAADPDGDMDRALDAILNLDEEYANMGHVQGVNSLITTAYEQGQELARKSGFEIGFYNGFLKAFINMKGADLNTGSK</sequence>
<proteinExistence type="predicted"/>
<reference evidence="1" key="1">
    <citation type="submission" date="2015-04" db="EMBL/GenBank/DDBJ databases">
        <title>The genome sequence of the plant pathogenic Rhizarian Plasmodiophora brassicae reveals insights in its biotrophic life cycle and the origin of chitin synthesis.</title>
        <authorList>
            <person name="Schwelm A."/>
            <person name="Fogelqvist J."/>
            <person name="Knaust A."/>
            <person name="Julke S."/>
            <person name="Lilja T."/>
            <person name="Dhandapani V."/>
            <person name="Bonilla-Rosso G."/>
            <person name="Karlsson M."/>
            <person name="Shevchenko A."/>
            <person name="Choi S.R."/>
            <person name="Kim H.G."/>
            <person name="Park J.Y."/>
            <person name="Lim Y.P."/>
            <person name="Ludwig-Muller J."/>
            <person name="Dixelius C."/>
        </authorList>
    </citation>
    <scope>NUCLEOTIDE SEQUENCE</scope>
    <source>
        <tissue evidence="1">Potato root galls</tissue>
    </source>
</reference>
<dbReference type="AlphaFoldDB" id="A0A0H5R2W3"/>
<dbReference type="EMBL" id="HACM01008101">
    <property type="protein sequence ID" value="CRZ08543.1"/>
    <property type="molecule type" value="Transcribed_RNA"/>
</dbReference>
<evidence type="ECO:0000313" key="1">
    <source>
        <dbReference type="EMBL" id="CRZ08543.1"/>
    </source>
</evidence>
<name>A0A0H5R2W3_9EUKA</name>
<organism evidence="1">
    <name type="scientific">Spongospora subterranea</name>
    <dbReference type="NCBI Taxonomy" id="70186"/>
    <lineage>
        <taxon>Eukaryota</taxon>
        <taxon>Sar</taxon>
        <taxon>Rhizaria</taxon>
        <taxon>Endomyxa</taxon>
        <taxon>Phytomyxea</taxon>
        <taxon>Plasmodiophorida</taxon>
        <taxon>Plasmodiophoridae</taxon>
        <taxon>Spongospora</taxon>
    </lineage>
</organism>